<dbReference type="HOGENOM" id="CLU_608331_0_0_1"/>
<feature type="region of interest" description="Disordered" evidence="1">
    <location>
        <begin position="406"/>
        <end position="433"/>
    </location>
</feature>
<dbReference type="Proteomes" id="UP000027238">
    <property type="component" value="Unassembled WGS sequence"/>
</dbReference>
<dbReference type="AlphaFoldDB" id="A0A066X269"/>
<keyword evidence="2" id="KW-0812">Transmembrane</keyword>
<name>A0A066X269_COLSU</name>
<evidence type="ECO:0000256" key="1">
    <source>
        <dbReference type="SAM" id="MobiDB-lite"/>
    </source>
</evidence>
<accession>A0A066X269</accession>
<gene>
    <name evidence="3" type="ORF">CSUB01_09936</name>
</gene>
<dbReference type="EMBL" id="JMSE01001257">
    <property type="protein sequence ID" value="KDN63203.1"/>
    <property type="molecule type" value="Genomic_DNA"/>
</dbReference>
<feature type="compositionally biased region" description="Polar residues" evidence="1">
    <location>
        <begin position="315"/>
        <end position="326"/>
    </location>
</feature>
<feature type="transmembrane region" description="Helical" evidence="2">
    <location>
        <begin position="15"/>
        <end position="35"/>
    </location>
</feature>
<feature type="transmembrane region" description="Helical" evidence="2">
    <location>
        <begin position="189"/>
        <end position="210"/>
    </location>
</feature>
<sequence length="450" mass="49954">MSGTETNNGDGEWVFLLYALAYFLALILNFVPFFLSQRADAHFPAAGALLKPLLLQLVEDTQESLMLLIQPLLDTFVADTLSRKSKSTVRDLIAKADSLNAVLKVWTIKFPSFIVTIASTLPRSWISLLAIPATTLIWFVWLWVFSDIATEVQDSKRARDKALKRMDREETKFQAEYLESLLQLNRKLVYWKAFRTLIITAFVLFFGHILDTTLVVRLIHQVASLESISWKETSSRTRASQIISEAVKKRDKVPDPEAQEGAVSELPAHAAAENAKISPEPPATADNDRLMDLTAHGRVGKQPALSELPDRQESKSLTSEPPNSLTRGRHPGCIATFALNAARVMVILTALRRASRKPGVWPQCSSDATASHPRQPQQRDPDQASGKSYESYGSISLYRGYDTFHGAGLRGPNVGEHEPPGAEQPDHTVTDPKVSCVSTAQTRNEGLKWL</sequence>
<protein>
    <submittedName>
        <fullName evidence="3">Uncharacterized protein</fullName>
    </submittedName>
</protein>
<feature type="region of interest" description="Disordered" evidence="1">
    <location>
        <begin position="247"/>
        <end position="329"/>
    </location>
</feature>
<evidence type="ECO:0000313" key="4">
    <source>
        <dbReference type="Proteomes" id="UP000027238"/>
    </source>
</evidence>
<evidence type="ECO:0000313" key="3">
    <source>
        <dbReference type="EMBL" id="KDN63203.1"/>
    </source>
</evidence>
<keyword evidence="2" id="KW-1133">Transmembrane helix</keyword>
<feature type="compositionally biased region" description="Basic and acidic residues" evidence="1">
    <location>
        <begin position="415"/>
        <end position="430"/>
    </location>
</feature>
<evidence type="ECO:0000256" key="2">
    <source>
        <dbReference type="SAM" id="Phobius"/>
    </source>
</evidence>
<comment type="caution">
    <text evidence="3">The sequence shown here is derived from an EMBL/GenBank/DDBJ whole genome shotgun (WGS) entry which is preliminary data.</text>
</comment>
<keyword evidence="4" id="KW-1185">Reference proteome</keyword>
<feature type="region of interest" description="Disordered" evidence="1">
    <location>
        <begin position="357"/>
        <end position="389"/>
    </location>
</feature>
<keyword evidence="2" id="KW-0472">Membrane</keyword>
<feature type="transmembrane region" description="Helical" evidence="2">
    <location>
        <begin position="125"/>
        <end position="144"/>
    </location>
</feature>
<proteinExistence type="predicted"/>
<reference evidence="4" key="1">
    <citation type="journal article" date="2014" name="Genome Announc.">
        <title>Draft genome sequence of Colletotrichum sublineola, a destructive pathogen of cultivated sorghum.</title>
        <authorList>
            <person name="Baroncelli R."/>
            <person name="Sanz-Martin J.M."/>
            <person name="Rech G.E."/>
            <person name="Sukno S.A."/>
            <person name="Thon M.R."/>
        </authorList>
    </citation>
    <scope>NUCLEOTIDE SEQUENCE [LARGE SCALE GENOMIC DNA]</scope>
    <source>
        <strain evidence="4">TX430BB</strain>
    </source>
</reference>
<organism evidence="3 4">
    <name type="scientific">Colletotrichum sublineola</name>
    <name type="common">Sorghum anthracnose fungus</name>
    <dbReference type="NCBI Taxonomy" id="1173701"/>
    <lineage>
        <taxon>Eukaryota</taxon>
        <taxon>Fungi</taxon>
        <taxon>Dikarya</taxon>
        <taxon>Ascomycota</taxon>
        <taxon>Pezizomycotina</taxon>
        <taxon>Sordariomycetes</taxon>
        <taxon>Hypocreomycetidae</taxon>
        <taxon>Glomerellales</taxon>
        <taxon>Glomerellaceae</taxon>
        <taxon>Colletotrichum</taxon>
        <taxon>Colletotrichum graminicola species complex</taxon>
    </lineage>
</organism>